<feature type="domain" description="Transthyretin/hydroxyisourate hydrolase" evidence="9">
    <location>
        <begin position="2"/>
        <end position="117"/>
    </location>
</feature>
<dbReference type="PANTHER" id="PTHR10395:SF7">
    <property type="entry name" value="5-HYDROXYISOURATE HYDROLASE"/>
    <property type="match status" value="1"/>
</dbReference>
<dbReference type="EMBL" id="NCKW01005015">
    <property type="protein sequence ID" value="POM73762.1"/>
    <property type="molecule type" value="Genomic_DNA"/>
</dbReference>
<dbReference type="NCBIfam" id="TIGR02962">
    <property type="entry name" value="hdxy_isourate"/>
    <property type="match status" value="1"/>
</dbReference>
<evidence type="ECO:0000256" key="7">
    <source>
        <dbReference type="PIRSR" id="PIRSR600895-51"/>
    </source>
</evidence>
<dbReference type="InterPro" id="IPR023416">
    <property type="entry name" value="Transthyretin/HIU_hydrolase_d"/>
</dbReference>
<evidence type="ECO:0000256" key="4">
    <source>
        <dbReference type="ARBA" id="ARBA00011881"/>
    </source>
</evidence>
<evidence type="ECO:0000256" key="8">
    <source>
        <dbReference type="RuleBase" id="RU361270"/>
    </source>
</evidence>
<dbReference type="PRINTS" id="PR00189">
    <property type="entry name" value="TRNSTHYRETIN"/>
</dbReference>
<dbReference type="Gene3D" id="2.60.40.180">
    <property type="entry name" value="Transthyretin/hydroxyisourate hydrolase domain"/>
    <property type="match status" value="1"/>
</dbReference>
<dbReference type="InterPro" id="IPR036817">
    <property type="entry name" value="Transthyretin/HIU_hydrolase_sf"/>
</dbReference>
<evidence type="ECO:0000256" key="2">
    <source>
        <dbReference type="ARBA" id="ARBA00002704"/>
    </source>
</evidence>
<feature type="binding site" evidence="7">
    <location>
        <position position="10"/>
    </location>
    <ligand>
        <name>substrate</name>
    </ligand>
</feature>
<evidence type="ECO:0000256" key="5">
    <source>
        <dbReference type="ARBA" id="ARBA00022631"/>
    </source>
</evidence>
<dbReference type="Pfam" id="PF00576">
    <property type="entry name" value="Transthyretin"/>
    <property type="match status" value="1"/>
</dbReference>
<dbReference type="PROSITE" id="PS00768">
    <property type="entry name" value="TRANSTHYRETIN_1"/>
    <property type="match status" value="1"/>
</dbReference>
<dbReference type="InterPro" id="IPR023418">
    <property type="entry name" value="Thyroxine_BS"/>
</dbReference>
<reference evidence="10 11" key="1">
    <citation type="journal article" date="2017" name="Genome Biol. Evol.">
        <title>Phytophthora megakarya and P. palmivora, closely related causal agents of cacao black pod rot, underwent increases in genome sizes and gene numbers by different mechanisms.</title>
        <authorList>
            <person name="Ali S.S."/>
            <person name="Shao J."/>
            <person name="Lary D.J."/>
            <person name="Kronmiller B."/>
            <person name="Shen D."/>
            <person name="Strem M.D."/>
            <person name="Amoako-Attah I."/>
            <person name="Akrofi A.Y."/>
            <person name="Begoude B.A."/>
            <person name="Ten Hoopen G.M."/>
            <person name="Coulibaly K."/>
            <person name="Kebe B.I."/>
            <person name="Melnick R.L."/>
            <person name="Guiltinan M.J."/>
            <person name="Tyler B.M."/>
            <person name="Meinhardt L.W."/>
            <person name="Bailey B.A."/>
        </authorList>
    </citation>
    <scope>NUCLEOTIDE SEQUENCE [LARGE SCALE GENOMIC DNA]</scope>
    <source>
        <strain evidence="11">sbr112.9</strain>
    </source>
</reference>
<comment type="catalytic activity">
    <reaction evidence="1 8">
        <text>5-hydroxyisourate + H2O = 5-hydroxy-2-oxo-4-ureido-2,5-dihydro-1H-imidazole-5-carboxylate + H(+)</text>
        <dbReference type="Rhea" id="RHEA:23736"/>
        <dbReference type="ChEBI" id="CHEBI:15377"/>
        <dbReference type="ChEBI" id="CHEBI:15378"/>
        <dbReference type="ChEBI" id="CHEBI:18072"/>
        <dbReference type="ChEBI" id="CHEBI:58639"/>
        <dbReference type="EC" id="3.5.2.17"/>
    </reaction>
</comment>
<dbReference type="EC" id="3.5.2.17" evidence="8"/>
<evidence type="ECO:0000256" key="3">
    <source>
        <dbReference type="ARBA" id="ARBA00009850"/>
    </source>
</evidence>
<dbReference type="GO" id="GO:0006144">
    <property type="term" value="P:purine nucleobase metabolic process"/>
    <property type="evidence" value="ECO:0007669"/>
    <property type="project" value="UniProtKB-KW"/>
</dbReference>
<dbReference type="Proteomes" id="UP000237271">
    <property type="component" value="Unassembled WGS sequence"/>
</dbReference>
<keyword evidence="6 8" id="KW-0378">Hydrolase</keyword>
<dbReference type="SMART" id="SM00095">
    <property type="entry name" value="TR_THY"/>
    <property type="match status" value="1"/>
</dbReference>
<dbReference type="OrthoDB" id="10265230at2759"/>
<sequence length="118" mass="13661">MSYTSPVTSHILDTSLGRPAANVRVELQQWQNHEWRRVSEGRTNSDGRVSSHLVPQTLQFEAGTYRMVFDTQEYFETNGITEFFYPQVTITFIVKDPSQHYHVPLLLNPFGYSTYRGS</sequence>
<evidence type="ECO:0000313" key="10">
    <source>
        <dbReference type="EMBL" id="POM73762.1"/>
    </source>
</evidence>
<evidence type="ECO:0000256" key="6">
    <source>
        <dbReference type="ARBA" id="ARBA00022801"/>
    </source>
</evidence>
<proteinExistence type="inferred from homology"/>
<dbReference type="CDD" id="cd05822">
    <property type="entry name" value="TLP_HIUase"/>
    <property type="match status" value="1"/>
</dbReference>
<dbReference type="SUPFAM" id="SSF49472">
    <property type="entry name" value="Transthyretin (synonym: prealbumin)"/>
    <property type="match status" value="1"/>
</dbReference>
<dbReference type="FunFam" id="2.60.40.180:FF:000005">
    <property type="entry name" value="5-hydroxyisourate hydrolase"/>
    <property type="match status" value="1"/>
</dbReference>
<dbReference type="PANTHER" id="PTHR10395">
    <property type="entry name" value="URICASE AND TRANSTHYRETIN-RELATED"/>
    <property type="match status" value="1"/>
</dbReference>
<evidence type="ECO:0000259" key="9">
    <source>
        <dbReference type="SMART" id="SM00095"/>
    </source>
</evidence>
<protein>
    <recommendedName>
        <fullName evidence="8">5-hydroxyisourate hydrolase</fullName>
        <shortName evidence="8">HIU hydrolase</shortName>
        <shortName evidence="8">HIUHase</shortName>
        <ecNumber evidence="8">3.5.2.17</ecNumber>
    </recommendedName>
</protein>
<dbReference type="InterPro" id="IPR000895">
    <property type="entry name" value="Transthyretin/HIU_hydrolase"/>
</dbReference>
<keyword evidence="11" id="KW-1185">Reference proteome</keyword>
<evidence type="ECO:0000313" key="11">
    <source>
        <dbReference type="Proteomes" id="UP000237271"/>
    </source>
</evidence>
<comment type="similarity">
    <text evidence="3 8">Belongs to the transthyretin family. 5-hydroxyisourate hydrolase subfamily.</text>
</comment>
<gene>
    <name evidence="10" type="ORF">PHPALM_9359</name>
</gene>
<name>A0A2P4Y7I2_9STRA</name>
<evidence type="ECO:0000256" key="1">
    <source>
        <dbReference type="ARBA" id="ARBA00001043"/>
    </source>
</evidence>
<comment type="caution">
    <text evidence="10">The sequence shown here is derived from an EMBL/GenBank/DDBJ whole genome shotgun (WGS) entry which is preliminary data.</text>
</comment>
<accession>A0A2P4Y7I2</accession>
<organism evidence="10 11">
    <name type="scientific">Phytophthora palmivora</name>
    <dbReference type="NCBI Taxonomy" id="4796"/>
    <lineage>
        <taxon>Eukaryota</taxon>
        <taxon>Sar</taxon>
        <taxon>Stramenopiles</taxon>
        <taxon>Oomycota</taxon>
        <taxon>Peronosporomycetes</taxon>
        <taxon>Peronosporales</taxon>
        <taxon>Peronosporaceae</taxon>
        <taxon>Phytophthora</taxon>
    </lineage>
</organism>
<comment type="subunit">
    <text evidence="4 8">Homotetramer.</text>
</comment>
<dbReference type="AlphaFoldDB" id="A0A2P4Y7I2"/>
<comment type="function">
    <text evidence="2">Catalyzes the hydrolysis of 5-hydroxyisourate (HIU) to 2-oxo-4-hydroxy-4-carboxy-5-ureidoimidazoline (OHCU).</text>
</comment>
<dbReference type="InterPro" id="IPR014306">
    <property type="entry name" value="Hydroxyisourate_hydrolase"/>
</dbReference>
<feature type="binding site" evidence="7">
    <location>
        <position position="115"/>
    </location>
    <ligand>
        <name>substrate</name>
    </ligand>
</feature>
<dbReference type="GO" id="GO:0033971">
    <property type="term" value="F:hydroxyisourate hydrolase activity"/>
    <property type="evidence" value="ECO:0007669"/>
    <property type="project" value="UniProtKB-EC"/>
</dbReference>
<feature type="binding site" evidence="7">
    <location>
        <position position="48"/>
    </location>
    <ligand>
        <name>substrate</name>
    </ligand>
</feature>
<keyword evidence="5 8" id="KW-0659">Purine metabolism</keyword>